<evidence type="ECO:0000256" key="1">
    <source>
        <dbReference type="ARBA" id="ARBA00005336"/>
    </source>
</evidence>
<dbReference type="InterPro" id="IPR050226">
    <property type="entry name" value="NagZ_Beta-hexosaminidase"/>
</dbReference>
<accession>A0AAV5AK73</accession>
<dbReference type="SUPFAM" id="SSF52279">
    <property type="entry name" value="Beta-D-glucan exohydrolase, C-terminal domain"/>
    <property type="match status" value="1"/>
</dbReference>
<dbReference type="Gene3D" id="3.40.50.1700">
    <property type="entry name" value="Glycoside hydrolase family 3 C-terminal domain"/>
    <property type="match status" value="1"/>
</dbReference>
<comment type="similarity">
    <text evidence="1">Belongs to the glycosyl hydrolase 3 family.</text>
</comment>
<dbReference type="InterPro" id="IPR017853">
    <property type="entry name" value="GH"/>
</dbReference>
<keyword evidence="2" id="KW-0378">Hydrolase</keyword>
<reference evidence="5" key="1">
    <citation type="submission" date="2021-10" db="EMBL/GenBank/DDBJ databases">
        <title>De novo Genome Assembly of Clathrus columnatus (Basidiomycota, Fungi) Using Illumina and Nanopore Sequence Data.</title>
        <authorList>
            <person name="Ogiso-Tanaka E."/>
            <person name="Itagaki H."/>
            <person name="Hosoya T."/>
            <person name="Hosaka K."/>
        </authorList>
    </citation>
    <scope>NUCLEOTIDE SEQUENCE</scope>
    <source>
        <strain evidence="5">MO-923</strain>
    </source>
</reference>
<dbReference type="EMBL" id="BPWL01000008">
    <property type="protein sequence ID" value="GJJ13093.1"/>
    <property type="molecule type" value="Genomic_DNA"/>
</dbReference>
<dbReference type="InterPro" id="IPR001764">
    <property type="entry name" value="Glyco_hydro_3_N"/>
</dbReference>
<dbReference type="PANTHER" id="PTHR30480">
    <property type="entry name" value="BETA-HEXOSAMINIDASE-RELATED"/>
    <property type="match status" value="1"/>
</dbReference>
<dbReference type="Gene3D" id="3.20.20.300">
    <property type="entry name" value="Glycoside hydrolase, family 3, N-terminal domain"/>
    <property type="match status" value="1"/>
</dbReference>
<sequence length="555" mass="60148">MTIEISESLKREIGQHFVLGFPGLDVTPGIVSLIQEYYVGAIIIMKRNVQDVRQLRTLIAKLQSAAREAGHDAPLLIGIDQENGLVSAFSRDTPLGGTQFPGPMALAATDDPVLVEKVYAATASEMRLCGINWDYAPVCDINSEPKNPVIDPSKVSELAAAAAKGLTSQGIAPSPKHFPGHGDTHIDSHLGLPRIMKTIDELEHIELVPFKHLINNGVATVMTGHMALPLISGDDKPCSLSRVITHNLLREKLGYNGVVVTDCLEMDAIVKTYGTEDGAVEALKAGADIVMICHRFEKQIGAIKAVYSAFLSDGLSKEDLTASGKRIQYLKERYVGSWDDVIVPDIDIPAFEKQQYVNKSVQQEAYLRGVVVLQDTSHILPLPKAPGSIVLFTPIIETLNRAIDDPESAFRTPDGTLKNIAGPSYLLFAKAILEKSQTSSVQHVVYGPHDNPSFDLPATTTIIFATRQADQSSWQLKYLSSFLQTLHAKQPIIVLATLTPYEVLSPIAGMGAAYMCTFEYTAEALQSAASIIFGESSPHGVLPVKSAPKSSFLLQ</sequence>
<dbReference type="GO" id="GO:0009254">
    <property type="term" value="P:peptidoglycan turnover"/>
    <property type="evidence" value="ECO:0007669"/>
    <property type="project" value="TreeGrafter"/>
</dbReference>
<evidence type="ECO:0000313" key="5">
    <source>
        <dbReference type="EMBL" id="GJJ13093.1"/>
    </source>
</evidence>
<protein>
    <recommendedName>
        <fullName evidence="4">Glycoside hydrolase family 3 N-terminal domain-containing protein</fullName>
    </recommendedName>
</protein>
<keyword evidence="3" id="KW-0326">Glycosidase</keyword>
<dbReference type="InterPro" id="IPR036881">
    <property type="entry name" value="Glyco_hydro_3_C_sf"/>
</dbReference>
<feature type="domain" description="Glycoside hydrolase family 3 N-terminal" evidence="4">
    <location>
        <begin position="30"/>
        <end position="328"/>
    </location>
</feature>
<evidence type="ECO:0000259" key="4">
    <source>
        <dbReference type="Pfam" id="PF00933"/>
    </source>
</evidence>
<organism evidence="5 6">
    <name type="scientific">Clathrus columnatus</name>
    <dbReference type="NCBI Taxonomy" id="1419009"/>
    <lineage>
        <taxon>Eukaryota</taxon>
        <taxon>Fungi</taxon>
        <taxon>Dikarya</taxon>
        <taxon>Basidiomycota</taxon>
        <taxon>Agaricomycotina</taxon>
        <taxon>Agaricomycetes</taxon>
        <taxon>Phallomycetidae</taxon>
        <taxon>Phallales</taxon>
        <taxon>Clathraceae</taxon>
        <taxon>Clathrus</taxon>
    </lineage>
</organism>
<dbReference type="InterPro" id="IPR036962">
    <property type="entry name" value="Glyco_hydro_3_N_sf"/>
</dbReference>
<proteinExistence type="inferred from homology"/>
<dbReference type="Proteomes" id="UP001050691">
    <property type="component" value="Unassembled WGS sequence"/>
</dbReference>
<dbReference type="Pfam" id="PF00933">
    <property type="entry name" value="Glyco_hydro_3"/>
    <property type="match status" value="1"/>
</dbReference>
<evidence type="ECO:0000256" key="2">
    <source>
        <dbReference type="ARBA" id="ARBA00022801"/>
    </source>
</evidence>
<comment type="caution">
    <text evidence="5">The sequence shown here is derived from an EMBL/GenBank/DDBJ whole genome shotgun (WGS) entry which is preliminary data.</text>
</comment>
<keyword evidence="6" id="KW-1185">Reference proteome</keyword>
<dbReference type="GO" id="GO:0004553">
    <property type="term" value="F:hydrolase activity, hydrolyzing O-glycosyl compounds"/>
    <property type="evidence" value="ECO:0007669"/>
    <property type="project" value="InterPro"/>
</dbReference>
<gene>
    <name evidence="5" type="ORF">Clacol_007343</name>
</gene>
<name>A0AAV5AK73_9AGAM</name>
<dbReference type="AlphaFoldDB" id="A0AAV5AK73"/>
<evidence type="ECO:0000256" key="3">
    <source>
        <dbReference type="ARBA" id="ARBA00023295"/>
    </source>
</evidence>
<evidence type="ECO:0000313" key="6">
    <source>
        <dbReference type="Proteomes" id="UP001050691"/>
    </source>
</evidence>
<dbReference type="SUPFAM" id="SSF51445">
    <property type="entry name" value="(Trans)glycosidases"/>
    <property type="match status" value="1"/>
</dbReference>
<dbReference type="PANTHER" id="PTHR30480:SF16">
    <property type="entry name" value="GLYCOSIDE HYDROLASE FAMILY 3 DOMAIN PROTEIN"/>
    <property type="match status" value="1"/>
</dbReference>
<dbReference type="GO" id="GO:0005975">
    <property type="term" value="P:carbohydrate metabolic process"/>
    <property type="evidence" value="ECO:0007669"/>
    <property type="project" value="InterPro"/>
</dbReference>